<evidence type="ECO:0008006" key="4">
    <source>
        <dbReference type="Google" id="ProtNLM"/>
    </source>
</evidence>
<dbReference type="Pfam" id="PF20329">
    <property type="entry name" value="DUF6624"/>
    <property type="match status" value="1"/>
</dbReference>
<protein>
    <recommendedName>
        <fullName evidence="4">Tetratricopeptide repeat protein</fullName>
    </recommendedName>
</protein>
<dbReference type="InterPro" id="IPR046732">
    <property type="entry name" value="DUF6624"/>
</dbReference>
<feature type="signal peptide" evidence="1">
    <location>
        <begin position="1"/>
        <end position="30"/>
    </location>
</feature>
<sequence>MKAAGNTIILKCFSQMLAGFLILHCMNSTAGYSQTGNQDTYDALAQKAYEYYNAKAYRQSAELNTRAYQLPGEKGTGNHRYDAAYNAACAWALAGEADSAFVLLQEITVRGKYNDYKSITSDADFASLHKDSRWATICNAVKKNQADKENNTHAGVAAELDTLYLKDQQYRFSLMSLQQQMQAATGDAKDKIKQQFTALAMQMKEQDSINLRVVEGILNRYGWLGADEVGENGSQALFLVIQHADLATQQRYLPMIKQAAENGKTKAANLALLEDRIALREKRKQVYGSQVWTDPATGKKYVDMLANPENVDQRRQQVGLPPMSVYLGQFFQMQWDAHEYATKILPELEKIKGQYK</sequence>
<keyword evidence="3" id="KW-1185">Reference proteome</keyword>
<organism evidence="2 3">
    <name type="scientific">Deminuibacter soli</name>
    <dbReference type="NCBI Taxonomy" id="2291815"/>
    <lineage>
        <taxon>Bacteria</taxon>
        <taxon>Pseudomonadati</taxon>
        <taxon>Bacteroidota</taxon>
        <taxon>Chitinophagia</taxon>
        <taxon>Chitinophagales</taxon>
        <taxon>Chitinophagaceae</taxon>
        <taxon>Deminuibacter</taxon>
    </lineage>
</organism>
<accession>A0A3E1NFV2</accession>
<name>A0A3E1NFV2_9BACT</name>
<proteinExistence type="predicted"/>
<feature type="chain" id="PRO_5017776831" description="Tetratricopeptide repeat protein" evidence="1">
    <location>
        <begin position="31"/>
        <end position="356"/>
    </location>
</feature>
<dbReference type="NCBIfam" id="NF047558">
    <property type="entry name" value="TPR_END_plus"/>
    <property type="match status" value="1"/>
</dbReference>
<comment type="caution">
    <text evidence="2">The sequence shown here is derived from an EMBL/GenBank/DDBJ whole genome shotgun (WGS) entry which is preliminary data.</text>
</comment>
<evidence type="ECO:0000256" key="1">
    <source>
        <dbReference type="SAM" id="SignalP"/>
    </source>
</evidence>
<reference evidence="2 3" key="1">
    <citation type="submission" date="2018-08" db="EMBL/GenBank/DDBJ databases">
        <title>Chitinophagaceae sp. K23C18032701, a novel bacterium isolated from forest soil.</title>
        <authorList>
            <person name="Wang C."/>
        </authorList>
    </citation>
    <scope>NUCLEOTIDE SEQUENCE [LARGE SCALE GENOMIC DNA]</scope>
    <source>
        <strain evidence="2 3">K23C18032701</strain>
    </source>
</reference>
<dbReference type="AlphaFoldDB" id="A0A3E1NFV2"/>
<gene>
    <name evidence="2" type="ORF">DXN05_19190</name>
</gene>
<keyword evidence="1" id="KW-0732">Signal</keyword>
<dbReference type="Proteomes" id="UP000261284">
    <property type="component" value="Unassembled WGS sequence"/>
</dbReference>
<evidence type="ECO:0000313" key="3">
    <source>
        <dbReference type="Proteomes" id="UP000261284"/>
    </source>
</evidence>
<dbReference type="EMBL" id="QTJU01000008">
    <property type="protein sequence ID" value="RFM26694.1"/>
    <property type="molecule type" value="Genomic_DNA"/>
</dbReference>
<evidence type="ECO:0000313" key="2">
    <source>
        <dbReference type="EMBL" id="RFM26694.1"/>
    </source>
</evidence>